<sequence>MSVTSGAPTHPTQVQLETTLRVSTTSPSLSESASPHAAEPLSSCSQSTLHALSLILSFYSSVQQLGVLNHTPHAPRQLTNQLKLEAAKYDQICGQLEATILRAIATLERDALKAAQTGQLVLPPPPQPTGDAPSAGDSASGSNTGETAVIDLTTGDASISGTDTNMTDVGFLDLTGDASTTSAAETAFALPAGTDSQTTAATTSGEQPSTALSLLGLSVPPIESSTVELADPQDLSALLGSIVTDASFPSTTFSADATLLPFSGADLSSTSAPADLDLNAMLTMLSGANAATTSGAGGETDLVLPAFDPSTLNLTTTATTTQTTTTAETEGQGAQGMEVDLDSLDFSNMDPGRLEELLQSLGAGEPA</sequence>
<name>A0A2X0MB65_9BASI</name>
<proteinExistence type="predicted"/>
<evidence type="ECO:0000256" key="1">
    <source>
        <dbReference type="SAM" id="MobiDB-lite"/>
    </source>
</evidence>
<gene>
    <name evidence="2" type="primary">BQ5605_C007g04445</name>
    <name evidence="2" type="ORF">BQ5605_C007G04445</name>
</gene>
<feature type="compositionally biased region" description="Low complexity" evidence="1">
    <location>
        <begin position="130"/>
        <end position="142"/>
    </location>
</feature>
<dbReference type="Proteomes" id="UP000249464">
    <property type="component" value="Unassembled WGS sequence"/>
</dbReference>
<organism evidence="2 3">
    <name type="scientific">Microbotryum silenes-dioicae</name>
    <dbReference type="NCBI Taxonomy" id="796604"/>
    <lineage>
        <taxon>Eukaryota</taxon>
        <taxon>Fungi</taxon>
        <taxon>Dikarya</taxon>
        <taxon>Basidiomycota</taxon>
        <taxon>Pucciniomycotina</taxon>
        <taxon>Microbotryomycetes</taxon>
        <taxon>Microbotryales</taxon>
        <taxon>Microbotryaceae</taxon>
        <taxon>Microbotryum</taxon>
    </lineage>
</organism>
<evidence type="ECO:0000313" key="3">
    <source>
        <dbReference type="Proteomes" id="UP000249464"/>
    </source>
</evidence>
<reference evidence="2 3" key="1">
    <citation type="submission" date="2016-11" db="EMBL/GenBank/DDBJ databases">
        <authorList>
            <person name="Jaros S."/>
            <person name="Januszkiewicz K."/>
            <person name="Wedrychowicz H."/>
        </authorList>
    </citation>
    <scope>NUCLEOTIDE SEQUENCE [LARGE SCALE GENOMIC DNA]</scope>
</reference>
<dbReference type="AlphaFoldDB" id="A0A2X0MB65"/>
<protein>
    <submittedName>
        <fullName evidence="2">BQ5605_C007g04445 protein</fullName>
    </submittedName>
</protein>
<accession>A0A2X0MB65</accession>
<feature type="region of interest" description="Disordered" evidence="1">
    <location>
        <begin position="21"/>
        <end position="41"/>
    </location>
</feature>
<keyword evidence="3" id="KW-1185">Reference proteome</keyword>
<dbReference type="EMBL" id="FQNC01000045">
    <property type="protein sequence ID" value="SGY60533.1"/>
    <property type="molecule type" value="Genomic_DNA"/>
</dbReference>
<evidence type="ECO:0000313" key="2">
    <source>
        <dbReference type="EMBL" id="SGY60533.1"/>
    </source>
</evidence>
<feature type="region of interest" description="Disordered" evidence="1">
    <location>
        <begin position="119"/>
        <end position="146"/>
    </location>
</feature>
<feature type="compositionally biased region" description="Low complexity" evidence="1">
    <location>
        <begin position="23"/>
        <end position="41"/>
    </location>
</feature>